<dbReference type="EMBL" id="DS547092">
    <property type="protein sequence ID" value="EDR14938.1"/>
    <property type="molecule type" value="Genomic_DNA"/>
</dbReference>
<dbReference type="RefSeq" id="XP_001875497.1">
    <property type="nucleotide sequence ID" value="XM_001875462.1"/>
</dbReference>
<dbReference type="AlphaFoldDB" id="B0CT81"/>
<dbReference type="KEGG" id="lbc:LACBIDRAFT_306237"/>
<dbReference type="HOGENOM" id="CLU_3050707_0_0_1"/>
<evidence type="ECO:0000313" key="3">
    <source>
        <dbReference type="Proteomes" id="UP000001194"/>
    </source>
</evidence>
<sequence length="54" mass="6465">MLHVIHNLTNIWPKRIHNIVLKNWLLNPLGLPNKFIEMDLAQEQLNFRIKVSYS</sequence>
<protein>
    <submittedName>
        <fullName evidence="2">Predicted protein</fullName>
    </submittedName>
</protein>
<organism evidence="3">
    <name type="scientific">Laccaria bicolor (strain S238N-H82 / ATCC MYA-4686)</name>
    <name type="common">Bicoloured deceiver</name>
    <name type="synonym">Laccaria laccata var. bicolor</name>
    <dbReference type="NCBI Taxonomy" id="486041"/>
    <lineage>
        <taxon>Eukaryota</taxon>
        <taxon>Fungi</taxon>
        <taxon>Dikarya</taxon>
        <taxon>Basidiomycota</taxon>
        <taxon>Agaricomycotina</taxon>
        <taxon>Agaricomycetes</taxon>
        <taxon>Agaricomycetidae</taxon>
        <taxon>Agaricales</taxon>
        <taxon>Agaricineae</taxon>
        <taxon>Hydnangiaceae</taxon>
        <taxon>Laccaria</taxon>
    </lineage>
</organism>
<gene>
    <name evidence="2" type="ORF">LACBIDRAFT_306237</name>
</gene>
<dbReference type="InterPro" id="IPR046496">
    <property type="entry name" value="DUF6589"/>
</dbReference>
<accession>B0CT81</accession>
<dbReference type="GeneID" id="6070245"/>
<name>B0CT81_LACBS</name>
<evidence type="ECO:0000259" key="1">
    <source>
        <dbReference type="Pfam" id="PF20231"/>
    </source>
</evidence>
<dbReference type="Pfam" id="PF20231">
    <property type="entry name" value="DUF6589"/>
    <property type="match status" value="1"/>
</dbReference>
<reference evidence="2 3" key="1">
    <citation type="journal article" date="2008" name="Nature">
        <title>The genome of Laccaria bicolor provides insights into mycorrhizal symbiosis.</title>
        <authorList>
            <person name="Martin F."/>
            <person name="Aerts A."/>
            <person name="Ahren D."/>
            <person name="Brun A."/>
            <person name="Danchin E.G.J."/>
            <person name="Duchaussoy F."/>
            <person name="Gibon J."/>
            <person name="Kohler A."/>
            <person name="Lindquist E."/>
            <person name="Pereda V."/>
            <person name="Salamov A."/>
            <person name="Shapiro H.J."/>
            <person name="Wuyts J."/>
            <person name="Blaudez D."/>
            <person name="Buee M."/>
            <person name="Brokstein P."/>
            <person name="Canbaeck B."/>
            <person name="Cohen D."/>
            <person name="Courty P.E."/>
            <person name="Coutinho P.M."/>
            <person name="Delaruelle C."/>
            <person name="Detter J.C."/>
            <person name="Deveau A."/>
            <person name="DiFazio S."/>
            <person name="Duplessis S."/>
            <person name="Fraissinet-Tachet L."/>
            <person name="Lucic E."/>
            <person name="Frey-Klett P."/>
            <person name="Fourrey C."/>
            <person name="Feussner I."/>
            <person name="Gay G."/>
            <person name="Grimwood J."/>
            <person name="Hoegger P.J."/>
            <person name="Jain P."/>
            <person name="Kilaru S."/>
            <person name="Labbe J."/>
            <person name="Lin Y.C."/>
            <person name="Legue V."/>
            <person name="Le Tacon F."/>
            <person name="Marmeisse R."/>
            <person name="Melayah D."/>
            <person name="Montanini B."/>
            <person name="Muratet M."/>
            <person name="Nehls U."/>
            <person name="Niculita-Hirzel H."/>
            <person name="Oudot-Le Secq M.P."/>
            <person name="Peter M."/>
            <person name="Quesneville H."/>
            <person name="Rajashekar B."/>
            <person name="Reich M."/>
            <person name="Rouhier N."/>
            <person name="Schmutz J."/>
            <person name="Yin T."/>
            <person name="Chalot M."/>
            <person name="Henrissat B."/>
            <person name="Kuees U."/>
            <person name="Lucas S."/>
            <person name="Van de Peer Y."/>
            <person name="Podila G.K."/>
            <person name="Polle A."/>
            <person name="Pukkila P.J."/>
            <person name="Richardson P.M."/>
            <person name="Rouze P."/>
            <person name="Sanders I.R."/>
            <person name="Stajich J.E."/>
            <person name="Tunlid A."/>
            <person name="Tuskan G."/>
            <person name="Grigoriev I.V."/>
        </authorList>
    </citation>
    <scope>NUCLEOTIDE SEQUENCE [LARGE SCALE GENOMIC DNA]</scope>
    <source>
        <strain evidence="3">S238N-H82 / ATCC MYA-4686</strain>
    </source>
</reference>
<evidence type="ECO:0000313" key="2">
    <source>
        <dbReference type="EMBL" id="EDR14938.1"/>
    </source>
</evidence>
<feature type="domain" description="DUF6589" evidence="1">
    <location>
        <begin position="1"/>
        <end position="53"/>
    </location>
</feature>
<keyword evidence="3" id="KW-1185">Reference proteome</keyword>
<dbReference type="InParanoid" id="B0CT81"/>
<dbReference type="OrthoDB" id="2496395at2759"/>
<dbReference type="Proteomes" id="UP000001194">
    <property type="component" value="Unassembled WGS sequence"/>
</dbReference>
<proteinExistence type="predicted"/>